<dbReference type="OrthoDB" id="608866at2759"/>
<evidence type="ECO:0000256" key="1">
    <source>
        <dbReference type="SAM" id="MobiDB-lite"/>
    </source>
</evidence>
<dbReference type="OMA" id="THYCERM"/>
<evidence type="ECO:0000313" key="5">
    <source>
        <dbReference type="Proteomes" id="UP000054558"/>
    </source>
</evidence>
<feature type="compositionally biased region" description="Low complexity" evidence="1">
    <location>
        <begin position="198"/>
        <end position="215"/>
    </location>
</feature>
<sequence>MLRSPSTQGLPFLPVAPASPKTDFKHRALAQREAESLLKRYPGNTVLTILREVAKQGSSKINWVAIHQRIGAAIKGPREAQAIWRCLAYGHAIPENLAPGVEPLDDDSDIDETDVTKPSTPGISLAMQMDATAWVKNDLRRIGLEVAATGALRRRLTLPSPAARPSNSAPLGTGMRPGGVSPVGSSLLGQKRPSHILTQTSSGSRPGSPGFSGTTRLSPLSSQYSPHVSPHVPQNPSPLGPNKRRHLWSEEEDKTLLEAVQKHGEGHWEEILRQYFGSDRTAAQLMQRWALIRKRPATHPPEAETPTAADNSGREAGRITRSTDSRLRHGGAWGQSRG</sequence>
<dbReference type="PROSITE" id="PS50090">
    <property type="entry name" value="MYB_LIKE"/>
    <property type="match status" value="1"/>
</dbReference>
<accession>A0A1Y1HW88</accession>
<dbReference type="EMBL" id="DF237077">
    <property type="protein sequence ID" value="GAQ82895.1"/>
    <property type="molecule type" value="Genomic_DNA"/>
</dbReference>
<keyword evidence="5" id="KW-1185">Reference proteome</keyword>
<dbReference type="SMART" id="SM00717">
    <property type="entry name" value="SANT"/>
    <property type="match status" value="1"/>
</dbReference>
<dbReference type="InterPro" id="IPR009057">
    <property type="entry name" value="Homeodomain-like_sf"/>
</dbReference>
<feature type="compositionally biased region" description="Low complexity" evidence="1">
    <location>
        <begin position="159"/>
        <end position="170"/>
    </location>
</feature>
<keyword evidence="4" id="KW-0238">DNA-binding</keyword>
<dbReference type="SUPFAM" id="SSF46689">
    <property type="entry name" value="Homeodomain-like"/>
    <property type="match status" value="1"/>
</dbReference>
<protein>
    <submittedName>
        <fullName evidence="4">DNA-binding protein</fullName>
    </submittedName>
</protein>
<dbReference type="PANTHER" id="PTHR47206">
    <property type="entry name" value="HOMEODOMAIN-LIKE SUPERFAMILY PROTEIN"/>
    <property type="match status" value="1"/>
</dbReference>
<evidence type="ECO:0000259" key="2">
    <source>
        <dbReference type="PROSITE" id="PS50090"/>
    </source>
</evidence>
<dbReference type="GO" id="GO:0003677">
    <property type="term" value="F:DNA binding"/>
    <property type="evidence" value="ECO:0007669"/>
    <property type="project" value="UniProtKB-KW"/>
</dbReference>
<feature type="region of interest" description="Disordered" evidence="1">
    <location>
        <begin position="157"/>
        <end position="244"/>
    </location>
</feature>
<feature type="compositionally biased region" description="Polar residues" evidence="1">
    <location>
        <begin position="216"/>
        <end position="226"/>
    </location>
</feature>
<feature type="domain" description="Myb-like" evidence="2">
    <location>
        <begin position="240"/>
        <end position="289"/>
    </location>
</feature>
<feature type="region of interest" description="Disordered" evidence="1">
    <location>
        <begin position="294"/>
        <end position="338"/>
    </location>
</feature>
<evidence type="ECO:0000313" key="4">
    <source>
        <dbReference type="EMBL" id="GAQ82895.1"/>
    </source>
</evidence>
<name>A0A1Y1HW88_KLENI</name>
<dbReference type="InterPro" id="IPR017930">
    <property type="entry name" value="Myb_dom"/>
</dbReference>
<proteinExistence type="predicted"/>
<dbReference type="Gene3D" id="1.10.10.60">
    <property type="entry name" value="Homeodomain-like"/>
    <property type="match status" value="1"/>
</dbReference>
<gene>
    <name evidence="4" type="ORF">KFL_001280150</name>
</gene>
<dbReference type="InterPro" id="IPR001005">
    <property type="entry name" value="SANT/Myb"/>
</dbReference>
<dbReference type="CDD" id="cd11660">
    <property type="entry name" value="SANT_TRF"/>
    <property type="match status" value="1"/>
</dbReference>
<reference evidence="4 5" key="1">
    <citation type="journal article" date="2014" name="Nat. Commun.">
        <title>Klebsormidium flaccidum genome reveals primary factors for plant terrestrial adaptation.</title>
        <authorList>
            <person name="Hori K."/>
            <person name="Maruyama F."/>
            <person name="Fujisawa T."/>
            <person name="Togashi T."/>
            <person name="Yamamoto N."/>
            <person name="Seo M."/>
            <person name="Sato S."/>
            <person name="Yamada T."/>
            <person name="Mori H."/>
            <person name="Tajima N."/>
            <person name="Moriyama T."/>
            <person name="Ikeuchi M."/>
            <person name="Watanabe M."/>
            <person name="Wada H."/>
            <person name="Kobayashi K."/>
            <person name="Saito M."/>
            <person name="Masuda T."/>
            <person name="Sasaki-Sekimoto Y."/>
            <person name="Mashiguchi K."/>
            <person name="Awai K."/>
            <person name="Shimojima M."/>
            <person name="Masuda S."/>
            <person name="Iwai M."/>
            <person name="Nobusawa T."/>
            <person name="Narise T."/>
            <person name="Kondo S."/>
            <person name="Saito H."/>
            <person name="Sato R."/>
            <person name="Murakawa M."/>
            <person name="Ihara Y."/>
            <person name="Oshima-Yamada Y."/>
            <person name="Ohtaka K."/>
            <person name="Satoh M."/>
            <person name="Sonobe K."/>
            <person name="Ishii M."/>
            <person name="Ohtani R."/>
            <person name="Kanamori-Sato M."/>
            <person name="Honoki R."/>
            <person name="Miyazaki D."/>
            <person name="Mochizuki H."/>
            <person name="Umetsu J."/>
            <person name="Higashi K."/>
            <person name="Shibata D."/>
            <person name="Kamiya Y."/>
            <person name="Sato N."/>
            <person name="Nakamura Y."/>
            <person name="Tabata S."/>
            <person name="Ida S."/>
            <person name="Kurokawa K."/>
            <person name="Ohta H."/>
        </authorList>
    </citation>
    <scope>NUCLEOTIDE SEQUENCE [LARGE SCALE GENOMIC DNA]</scope>
    <source>
        <strain evidence="4 5">NIES-2285</strain>
    </source>
</reference>
<dbReference type="Proteomes" id="UP000054558">
    <property type="component" value="Unassembled WGS sequence"/>
</dbReference>
<dbReference type="STRING" id="105231.A0A1Y1HW88"/>
<dbReference type="AlphaFoldDB" id="A0A1Y1HW88"/>
<evidence type="ECO:0000259" key="3">
    <source>
        <dbReference type="PROSITE" id="PS51294"/>
    </source>
</evidence>
<dbReference type="PANTHER" id="PTHR47206:SF1">
    <property type="entry name" value="HOMEODOMAIN-LIKE SUPERFAMILY PROTEIN"/>
    <property type="match status" value="1"/>
</dbReference>
<feature type="compositionally biased region" description="Basic and acidic residues" evidence="1">
    <location>
        <begin position="312"/>
        <end position="327"/>
    </location>
</feature>
<dbReference type="Pfam" id="PF00249">
    <property type="entry name" value="Myb_DNA-binding"/>
    <property type="match status" value="1"/>
</dbReference>
<organism evidence="4 5">
    <name type="scientific">Klebsormidium nitens</name>
    <name type="common">Green alga</name>
    <name type="synonym">Ulothrix nitens</name>
    <dbReference type="NCBI Taxonomy" id="105231"/>
    <lineage>
        <taxon>Eukaryota</taxon>
        <taxon>Viridiplantae</taxon>
        <taxon>Streptophyta</taxon>
        <taxon>Klebsormidiophyceae</taxon>
        <taxon>Klebsormidiales</taxon>
        <taxon>Klebsormidiaceae</taxon>
        <taxon>Klebsormidium</taxon>
    </lineage>
</organism>
<feature type="domain" description="HTH myb-type" evidence="3">
    <location>
        <begin position="240"/>
        <end position="297"/>
    </location>
</feature>
<feature type="compositionally biased region" description="Low complexity" evidence="1">
    <location>
        <begin position="178"/>
        <end position="189"/>
    </location>
</feature>
<dbReference type="PROSITE" id="PS51294">
    <property type="entry name" value="HTH_MYB"/>
    <property type="match status" value="1"/>
</dbReference>